<evidence type="ECO:0000256" key="2">
    <source>
        <dbReference type="ARBA" id="ARBA00001968"/>
    </source>
</evidence>
<comment type="catalytic activity">
    <reaction evidence="12">
        <text>oxaloacetate + H(+) = pyruvate + CO2</text>
        <dbReference type="Rhea" id="RHEA:15641"/>
        <dbReference type="ChEBI" id="CHEBI:15361"/>
        <dbReference type="ChEBI" id="CHEBI:15378"/>
        <dbReference type="ChEBI" id="CHEBI:16452"/>
        <dbReference type="ChEBI" id="CHEBI:16526"/>
        <dbReference type="EC" id="4.1.1.112"/>
    </reaction>
</comment>
<evidence type="ECO:0000256" key="1">
    <source>
        <dbReference type="ARBA" id="ARBA00001342"/>
    </source>
</evidence>
<keyword evidence="13" id="KW-0479">Metal-binding</keyword>
<comment type="function">
    <text evidence="8">Catalyzes the aldol cleavage of 4-hydroxy-4-methyl-2-oxoglutarate (HMG) into 2 molecules of pyruvate. Also contains a secondary oxaloacetate (OAA) decarboxylase activity due to the common pyruvate enolate transition state formed following C-C bond cleavage in the retro-aldol and decarboxylation reactions.</text>
</comment>
<evidence type="ECO:0000256" key="3">
    <source>
        <dbReference type="ARBA" id="ARBA00008621"/>
    </source>
</evidence>
<feature type="binding site" evidence="13">
    <location>
        <position position="124"/>
    </location>
    <ligand>
        <name>Mg(2+)</name>
        <dbReference type="ChEBI" id="CHEBI:18420"/>
    </ligand>
</feature>
<dbReference type="InterPro" id="IPR005493">
    <property type="entry name" value="RraA/RraA-like"/>
</dbReference>
<dbReference type="GO" id="GO:0008948">
    <property type="term" value="F:oxaloacetate decarboxylase activity"/>
    <property type="evidence" value="ECO:0007669"/>
    <property type="project" value="UniProtKB-EC"/>
</dbReference>
<evidence type="ECO:0000313" key="16">
    <source>
        <dbReference type="Proteomes" id="UP000183407"/>
    </source>
</evidence>
<dbReference type="GO" id="GO:0047443">
    <property type="term" value="F:4-hydroxy-4-methyl-2-oxoglutarate aldolase activity"/>
    <property type="evidence" value="ECO:0007669"/>
    <property type="project" value="UniProtKB-EC"/>
</dbReference>
<proteinExistence type="inferred from homology"/>
<evidence type="ECO:0000256" key="11">
    <source>
        <dbReference type="ARBA" id="ARBA00032305"/>
    </source>
</evidence>
<feature type="binding site" evidence="13">
    <location>
        <position position="125"/>
    </location>
    <ligand>
        <name>Mg(2+)</name>
        <dbReference type="ChEBI" id="CHEBI:18420"/>
    </ligand>
</feature>
<dbReference type="SUPFAM" id="SSF89562">
    <property type="entry name" value="RraA-like"/>
    <property type="match status" value="1"/>
</dbReference>
<dbReference type="RefSeq" id="WP_073367773.1">
    <property type="nucleotide sequence ID" value="NZ_FNTL01000004.1"/>
</dbReference>
<evidence type="ECO:0000256" key="6">
    <source>
        <dbReference type="ARBA" id="ARBA00012947"/>
    </source>
</evidence>
<dbReference type="GO" id="GO:0046872">
    <property type="term" value="F:metal ion binding"/>
    <property type="evidence" value="ECO:0007669"/>
    <property type="project" value="UniProtKB-KW"/>
</dbReference>
<dbReference type="Pfam" id="PF03737">
    <property type="entry name" value="RraA-like"/>
    <property type="match status" value="1"/>
</dbReference>
<organism evidence="15 16">
    <name type="scientific">Rhodococcus jostii</name>
    <dbReference type="NCBI Taxonomy" id="132919"/>
    <lineage>
        <taxon>Bacteria</taxon>
        <taxon>Bacillati</taxon>
        <taxon>Actinomycetota</taxon>
        <taxon>Actinomycetes</taxon>
        <taxon>Mycobacteriales</taxon>
        <taxon>Nocardiaceae</taxon>
        <taxon>Rhodococcus</taxon>
    </lineage>
</organism>
<evidence type="ECO:0000256" key="14">
    <source>
        <dbReference type="SAM" id="MobiDB-lite"/>
    </source>
</evidence>
<evidence type="ECO:0000256" key="8">
    <source>
        <dbReference type="ARBA" id="ARBA00025046"/>
    </source>
</evidence>
<dbReference type="Gene3D" id="3.50.30.40">
    <property type="entry name" value="Ribonuclease E inhibitor RraA/RraA-like"/>
    <property type="match status" value="1"/>
</dbReference>
<feature type="compositionally biased region" description="Basic and acidic residues" evidence="14">
    <location>
        <begin position="194"/>
        <end position="212"/>
    </location>
</feature>
<accession>A0A1H5F4K5</accession>
<dbReference type="AlphaFoldDB" id="A0A1H5F4K5"/>
<dbReference type="EMBL" id="FNTL01000004">
    <property type="protein sequence ID" value="SED98367.1"/>
    <property type="molecule type" value="Genomic_DNA"/>
</dbReference>
<keyword evidence="13" id="KW-0460">Magnesium</keyword>
<dbReference type="EC" id="4.1.1.112" evidence="6"/>
<feature type="binding site" evidence="13">
    <location>
        <begin position="102"/>
        <end position="105"/>
    </location>
    <ligand>
        <name>substrate</name>
    </ligand>
</feature>
<gene>
    <name evidence="15" type="ORF">SAMN04490220_6260</name>
</gene>
<feature type="region of interest" description="Disordered" evidence="14">
    <location>
        <begin position="192"/>
        <end position="212"/>
    </location>
</feature>
<evidence type="ECO:0000256" key="13">
    <source>
        <dbReference type="PIRSR" id="PIRSR605493-1"/>
    </source>
</evidence>
<evidence type="ECO:0000313" key="15">
    <source>
        <dbReference type="EMBL" id="SED98367.1"/>
    </source>
</evidence>
<dbReference type="CDD" id="cd16841">
    <property type="entry name" value="RraA_family"/>
    <property type="match status" value="1"/>
</dbReference>
<sequence length="212" mass="22300">MFINATTDNIQIAPSWERAPLPEITALAEYPVALIGDAQARMGLMTADIGLVTPRLRLAGTVLPIQAREGDNLAIHRALDDAQPGDVLVVNGNGETNRAVFGDILGEICVAKGIAGVVIDGATRDVDELTAMKLPVFARGITAAGPWKNGPGKIGSPIACGHVVCNPGDAIIGDTDGIVIIPRADLSAALHRTRTQEETEQKMRADIRSALR</sequence>
<evidence type="ECO:0000256" key="5">
    <source>
        <dbReference type="ARBA" id="ARBA00012213"/>
    </source>
</evidence>
<dbReference type="EC" id="4.1.3.17" evidence="5"/>
<evidence type="ECO:0000256" key="4">
    <source>
        <dbReference type="ARBA" id="ARBA00011233"/>
    </source>
</evidence>
<comment type="cofactor">
    <cofactor evidence="13">
        <name>Mg(2+)</name>
        <dbReference type="ChEBI" id="CHEBI:18420"/>
    </cofactor>
</comment>
<dbReference type="NCBIfam" id="NF004850">
    <property type="entry name" value="PRK06201.1"/>
    <property type="match status" value="1"/>
</dbReference>
<dbReference type="InterPro" id="IPR036704">
    <property type="entry name" value="RraA/RraA-like_sf"/>
</dbReference>
<evidence type="ECO:0000256" key="10">
    <source>
        <dbReference type="ARBA" id="ARBA00030169"/>
    </source>
</evidence>
<dbReference type="OrthoDB" id="943692at2"/>
<evidence type="ECO:0000256" key="7">
    <source>
        <dbReference type="ARBA" id="ARBA00016549"/>
    </source>
</evidence>
<name>A0A1H5F4K5_RHOJO</name>
<comment type="subunit">
    <text evidence="4">Homotrimer.</text>
</comment>
<reference evidence="16" key="1">
    <citation type="submission" date="2016-10" db="EMBL/GenBank/DDBJ databases">
        <authorList>
            <person name="Varghese N."/>
        </authorList>
    </citation>
    <scope>NUCLEOTIDE SEQUENCE [LARGE SCALE GENOMIC DNA]</scope>
    <source>
        <strain evidence="16">DSM 44719</strain>
    </source>
</reference>
<protein>
    <recommendedName>
        <fullName evidence="7">Putative 4-hydroxy-4-methyl-2-oxoglutarate aldolase</fullName>
        <ecNumber evidence="6">4.1.1.112</ecNumber>
        <ecNumber evidence="5">4.1.3.17</ecNumber>
    </recommendedName>
    <alternativeName>
        <fullName evidence="11">Oxaloacetate decarboxylase</fullName>
    </alternativeName>
    <alternativeName>
        <fullName evidence="9">Regulator of ribonuclease activity homolog</fullName>
    </alternativeName>
    <alternativeName>
        <fullName evidence="10">RraA-like protein</fullName>
    </alternativeName>
</protein>
<evidence type="ECO:0000256" key="9">
    <source>
        <dbReference type="ARBA" id="ARBA00029596"/>
    </source>
</evidence>
<dbReference type="Proteomes" id="UP000183407">
    <property type="component" value="Unassembled WGS sequence"/>
</dbReference>
<comment type="cofactor">
    <cofactor evidence="2">
        <name>a divalent metal cation</name>
        <dbReference type="ChEBI" id="CHEBI:60240"/>
    </cofactor>
</comment>
<evidence type="ECO:0000256" key="12">
    <source>
        <dbReference type="ARBA" id="ARBA00047973"/>
    </source>
</evidence>
<comment type="catalytic activity">
    <reaction evidence="1">
        <text>4-hydroxy-4-methyl-2-oxoglutarate = 2 pyruvate</text>
        <dbReference type="Rhea" id="RHEA:22748"/>
        <dbReference type="ChEBI" id="CHEBI:15361"/>
        <dbReference type="ChEBI" id="CHEBI:58276"/>
        <dbReference type="EC" id="4.1.3.17"/>
    </reaction>
</comment>
<dbReference type="PANTHER" id="PTHR33254:SF4">
    <property type="entry name" value="4-HYDROXY-4-METHYL-2-OXOGLUTARATE ALDOLASE 3-RELATED"/>
    <property type="match status" value="1"/>
</dbReference>
<comment type="similarity">
    <text evidence="3">Belongs to the class II aldolase/RraA-like family.</text>
</comment>
<dbReference type="PANTHER" id="PTHR33254">
    <property type="entry name" value="4-HYDROXY-4-METHYL-2-OXOGLUTARATE ALDOLASE 3-RELATED"/>
    <property type="match status" value="1"/>
</dbReference>